<organism evidence="1 2">
    <name type="scientific">Hyalangium rubrum</name>
    <dbReference type="NCBI Taxonomy" id="3103134"/>
    <lineage>
        <taxon>Bacteria</taxon>
        <taxon>Pseudomonadati</taxon>
        <taxon>Myxococcota</taxon>
        <taxon>Myxococcia</taxon>
        <taxon>Myxococcales</taxon>
        <taxon>Cystobacterineae</taxon>
        <taxon>Archangiaceae</taxon>
        <taxon>Hyalangium</taxon>
    </lineage>
</organism>
<evidence type="ECO:0000313" key="2">
    <source>
        <dbReference type="Proteomes" id="UP001291309"/>
    </source>
</evidence>
<proteinExistence type="predicted"/>
<keyword evidence="2" id="KW-1185">Reference proteome</keyword>
<dbReference type="RefSeq" id="WP_321551636.1">
    <property type="nucleotide sequence ID" value="NZ_JAXIVS010000025.1"/>
</dbReference>
<protein>
    <submittedName>
        <fullName evidence="1">Uncharacterized protein</fullName>
    </submittedName>
</protein>
<comment type="caution">
    <text evidence="1">The sequence shown here is derived from an EMBL/GenBank/DDBJ whole genome shotgun (WGS) entry which is preliminary data.</text>
</comment>
<sequence length="381" mass="41805">MAHATDEAILIVDEFSKLPLRTVRYQNRLKGYLRAEAGGDIRPVQFDWSMQATLFSVLKQFATPDLIPAAALRKLSEPLHRAFPPGAENVGHGSIVFSLLIEANPRQPIVVLDRPTLHGIALAEFCDATGASHPALFDKSEHAASELVRIMREHNVRFVNVSFGETLETIQGSWQTVCTGSLPSDELLREKLAAYAPIVKALTGTPGVFAAQAAIDASNPRDFPYDFPSQDYPNRVLAGFFTSLDSGLDAQGQGDSGSLVGWPERQNVDIYLNSGVLPQRPFPHNRTPLLQVDGFGVDIYPIASTATSWIAPLALSRFIHLRYSSFESRTMDDALISEIRGQMVPAACGQSSEACVYQDPLLHGQIEAVRLGYWSRQYVSP</sequence>
<dbReference type="Proteomes" id="UP001291309">
    <property type="component" value="Unassembled WGS sequence"/>
</dbReference>
<dbReference type="EMBL" id="JAXIVS010000025">
    <property type="protein sequence ID" value="MDY7232922.1"/>
    <property type="molecule type" value="Genomic_DNA"/>
</dbReference>
<evidence type="ECO:0000313" key="1">
    <source>
        <dbReference type="EMBL" id="MDY7232922.1"/>
    </source>
</evidence>
<gene>
    <name evidence="1" type="ORF">SYV04_41435</name>
</gene>
<accession>A0ABU5HHI6</accession>
<name>A0ABU5HHI6_9BACT</name>
<reference evidence="1 2" key="1">
    <citation type="submission" date="2023-12" db="EMBL/GenBank/DDBJ databases">
        <title>the genome sequence of Hyalangium sp. s54d21.</title>
        <authorList>
            <person name="Zhang X."/>
        </authorList>
    </citation>
    <scope>NUCLEOTIDE SEQUENCE [LARGE SCALE GENOMIC DNA]</scope>
    <source>
        <strain evidence="2">s54d21</strain>
    </source>
</reference>